<evidence type="ECO:0000256" key="9">
    <source>
        <dbReference type="RuleBase" id="RU361174"/>
    </source>
</evidence>
<keyword evidence="3" id="KW-0858">Xylan degradation</keyword>
<dbReference type="Pfam" id="PF00331">
    <property type="entry name" value="Glyco_hydro_10"/>
    <property type="match status" value="1"/>
</dbReference>
<dbReference type="SUPFAM" id="SSF51445">
    <property type="entry name" value="(Trans)glycosidases"/>
    <property type="match status" value="1"/>
</dbReference>
<feature type="signal peptide" evidence="10">
    <location>
        <begin position="1"/>
        <end position="31"/>
    </location>
</feature>
<dbReference type="Gene3D" id="2.60.120.260">
    <property type="entry name" value="Galactose-binding domain-like"/>
    <property type="match status" value="1"/>
</dbReference>
<dbReference type="SUPFAM" id="SSF49785">
    <property type="entry name" value="Galactose-binding domain-like"/>
    <property type="match status" value="1"/>
</dbReference>
<dbReference type="Proteomes" id="UP000605361">
    <property type="component" value="Unassembled WGS sequence"/>
</dbReference>
<keyword evidence="6 9" id="KW-0119">Carbohydrate metabolism</keyword>
<comment type="similarity">
    <text evidence="2 9">Belongs to the glycosyl hydrolase 10 (cellulase F) family.</text>
</comment>
<name>A0A931AJ49_9ACTN</name>
<proteinExistence type="inferred from homology"/>
<evidence type="ECO:0000256" key="6">
    <source>
        <dbReference type="ARBA" id="ARBA00023277"/>
    </source>
</evidence>
<dbReference type="Gene3D" id="3.20.20.80">
    <property type="entry name" value="Glycosidases"/>
    <property type="match status" value="1"/>
</dbReference>
<dbReference type="EC" id="3.2.1.8" evidence="9"/>
<evidence type="ECO:0000313" key="13">
    <source>
        <dbReference type="Proteomes" id="UP000605361"/>
    </source>
</evidence>
<evidence type="ECO:0000256" key="4">
    <source>
        <dbReference type="ARBA" id="ARBA00022729"/>
    </source>
</evidence>
<gene>
    <name evidence="12" type="ORF">ITP53_36465</name>
</gene>
<dbReference type="InterPro" id="IPR044846">
    <property type="entry name" value="GH10"/>
</dbReference>
<keyword evidence="13" id="KW-1185">Reference proteome</keyword>
<evidence type="ECO:0000259" key="11">
    <source>
        <dbReference type="PROSITE" id="PS51760"/>
    </source>
</evidence>
<evidence type="ECO:0000256" key="2">
    <source>
        <dbReference type="ARBA" id="ARBA00007495"/>
    </source>
</evidence>
<organism evidence="12 13">
    <name type="scientific">Nonomuraea cypriaca</name>
    <dbReference type="NCBI Taxonomy" id="1187855"/>
    <lineage>
        <taxon>Bacteria</taxon>
        <taxon>Bacillati</taxon>
        <taxon>Actinomycetota</taxon>
        <taxon>Actinomycetes</taxon>
        <taxon>Streptosporangiales</taxon>
        <taxon>Streptosporangiaceae</taxon>
        <taxon>Nonomuraea</taxon>
    </lineage>
</organism>
<dbReference type="GO" id="GO:0031176">
    <property type="term" value="F:endo-1,4-beta-xylanase activity"/>
    <property type="evidence" value="ECO:0007669"/>
    <property type="project" value="UniProtKB-EC"/>
</dbReference>
<keyword evidence="5 9" id="KW-0378">Hydrolase</keyword>
<evidence type="ECO:0000256" key="3">
    <source>
        <dbReference type="ARBA" id="ARBA00022651"/>
    </source>
</evidence>
<evidence type="ECO:0000256" key="1">
    <source>
        <dbReference type="ARBA" id="ARBA00000681"/>
    </source>
</evidence>
<feature type="domain" description="GH10" evidence="11">
    <location>
        <begin position="262"/>
        <end position="548"/>
    </location>
</feature>
<evidence type="ECO:0000256" key="10">
    <source>
        <dbReference type="SAM" id="SignalP"/>
    </source>
</evidence>
<dbReference type="PROSITE" id="PS51760">
    <property type="entry name" value="GH10_2"/>
    <property type="match status" value="1"/>
</dbReference>
<protein>
    <recommendedName>
        <fullName evidence="9">Beta-xylanase</fullName>
        <ecNumber evidence="9">3.2.1.8</ecNumber>
    </recommendedName>
</protein>
<keyword evidence="7 9" id="KW-0326">Glycosidase</keyword>
<dbReference type="PRINTS" id="PR00134">
    <property type="entry name" value="GLHYDRLASE10"/>
</dbReference>
<dbReference type="EMBL" id="JADOGI010000146">
    <property type="protein sequence ID" value="MBF8191110.1"/>
    <property type="molecule type" value="Genomic_DNA"/>
</dbReference>
<dbReference type="AlphaFoldDB" id="A0A931AJ49"/>
<reference evidence="12" key="1">
    <citation type="submission" date="2020-11" db="EMBL/GenBank/DDBJ databases">
        <title>Whole-genome analyses of Nonomuraea sp. K274.</title>
        <authorList>
            <person name="Veyisoglu A."/>
        </authorList>
    </citation>
    <scope>NUCLEOTIDE SEQUENCE</scope>
    <source>
        <strain evidence="12">K274</strain>
    </source>
</reference>
<comment type="caution">
    <text evidence="12">The sequence shown here is derived from an EMBL/GenBank/DDBJ whole genome shotgun (WGS) entry which is preliminary data.</text>
</comment>
<keyword evidence="8 9" id="KW-0624">Polysaccharide degradation</keyword>
<feature type="chain" id="PRO_5037483635" description="Beta-xylanase" evidence="10">
    <location>
        <begin position="32"/>
        <end position="606"/>
    </location>
</feature>
<evidence type="ECO:0000256" key="5">
    <source>
        <dbReference type="ARBA" id="ARBA00022801"/>
    </source>
</evidence>
<accession>A0A931AJ49</accession>
<dbReference type="InterPro" id="IPR008979">
    <property type="entry name" value="Galactose-bd-like_sf"/>
</dbReference>
<evidence type="ECO:0000256" key="8">
    <source>
        <dbReference type="ARBA" id="ARBA00023326"/>
    </source>
</evidence>
<dbReference type="PANTHER" id="PTHR31490">
    <property type="entry name" value="GLYCOSYL HYDROLASE"/>
    <property type="match status" value="1"/>
</dbReference>
<comment type="catalytic activity">
    <reaction evidence="1 9">
        <text>Endohydrolysis of (1-&gt;4)-beta-D-xylosidic linkages in xylans.</text>
        <dbReference type="EC" id="3.2.1.8"/>
    </reaction>
</comment>
<evidence type="ECO:0000313" key="12">
    <source>
        <dbReference type="EMBL" id="MBF8191110.1"/>
    </source>
</evidence>
<dbReference type="InterPro" id="IPR017853">
    <property type="entry name" value="GH"/>
</dbReference>
<dbReference type="GO" id="GO:0045493">
    <property type="term" value="P:xylan catabolic process"/>
    <property type="evidence" value="ECO:0007669"/>
    <property type="project" value="UniProtKB-KW"/>
</dbReference>
<keyword evidence="4 10" id="KW-0732">Signal</keyword>
<dbReference type="RefSeq" id="WP_195900018.1">
    <property type="nucleotide sequence ID" value="NZ_JADOGI010000146.1"/>
</dbReference>
<dbReference type="PANTHER" id="PTHR31490:SF88">
    <property type="entry name" value="BETA-XYLANASE"/>
    <property type="match status" value="1"/>
</dbReference>
<dbReference type="SMART" id="SM00633">
    <property type="entry name" value="Glyco_10"/>
    <property type="match status" value="1"/>
</dbReference>
<dbReference type="InterPro" id="IPR001000">
    <property type="entry name" value="GH10_dom"/>
</dbReference>
<sequence length="606" mass="65702">MSRLTKARRRLAYVIPGVLLSALGLVAPAAAAEPPTEIMPANVLEAFTQFTGNPAPQTEIVTVHGQPGFDKALQVTVTGQPSTSGLDGEYSLGVGVPAALPTVKDEAMLATFWVRSVTPTPSGSGLAHFVFEQNGGGYAKSTQAAMKFGSAWQRFQLPFRMAAGYAAGQVRVNFWLGYGPQVLQIAGVSVLRYGPGTPAGWPAATYAGRDPGASWRAAADDRIERNRKGNLYIKVVDSEGHLVPGATVQADMTEHAFKFGTAADAVRLMAQNTSGQKYRDTLLANFNQFTLGNNLKWNHWENLAERETYTLPALRWGRDHGLFVRGHTLIWPSCGLMPADVCGLRDDPAALRHRIDTHITDEAGALAGTIDEWDVVNEPYANHDVQDVLGDGEIDRWFRLTRQADPGPKLYLNDYDIIEDNGWEVRHQDHFTARVRALKDGGAPIGGIGIQGHFAGEQLTPPADLVTLINRFAGPGLPIAITEFDVGTTDEQLQADYTRDFLTAMFSLPQVTGVSTFGFWEGDTWDPRRALFRTDWTPKPNALAWRDLIYGTWWTKASATTGPTGSTTVRGFLGDYTVKVTAGGVTKEVAVSMSTISGKAITVVVG</sequence>
<evidence type="ECO:0000256" key="7">
    <source>
        <dbReference type="ARBA" id="ARBA00023295"/>
    </source>
</evidence>